<dbReference type="EMBL" id="MSIE01000015">
    <property type="protein sequence ID" value="OLF17616.1"/>
    <property type="molecule type" value="Genomic_DNA"/>
</dbReference>
<evidence type="ECO:0008006" key="4">
    <source>
        <dbReference type="Google" id="ProtNLM"/>
    </source>
</evidence>
<name>A0A1Q8CTD2_9PSEU</name>
<dbReference type="PROSITE" id="PS51257">
    <property type="entry name" value="PROKAR_LIPOPROTEIN"/>
    <property type="match status" value="1"/>
</dbReference>
<evidence type="ECO:0000313" key="2">
    <source>
        <dbReference type="EMBL" id="OLF17616.1"/>
    </source>
</evidence>
<dbReference type="Proteomes" id="UP000185596">
    <property type="component" value="Unassembled WGS sequence"/>
</dbReference>
<comment type="caution">
    <text evidence="2">The sequence shown here is derived from an EMBL/GenBank/DDBJ whole genome shotgun (WGS) entry which is preliminary data.</text>
</comment>
<sequence length="136" mass="14522">MFRRAGLALLAAISCLMTATTAASADPQPAPKCTGEVQLTGEIVANVCMSTAVGYDHKYHHGRVRIKNISGLPYEATLRVDVLDGNTTHYGNACVKTVASGEYHSCSSPTLLDGGPYRARARIQIPGYVEWIQSPA</sequence>
<evidence type="ECO:0000313" key="3">
    <source>
        <dbReference type="Proteomes" id="UP000185596"/>
    </source>
</evidence>
<keyword evidence="1" id="KW-0732">Signal</keyword>
<proteinExistence type="predicted"/>
<feature type="chain" id="PRO_5039317040" description="Secreted protein" evidence="1">
    <location>
        <begin position="26"/>
        <end position="136"/>
    </location>
</feature>
<reference evidence="2 3" key="1">
    <citation type="submission" date="2016-12" db="EMBL/GenBank/DDBJ databases">
        <title>The draft genome sequence of Actinophytocola sp. 11-183.</title>
        <authorList>
            <person name="Wang W."/>
            <person name="Yuan L."/>
        </authorList>
    </citation>
    <scope>NUCLEOTIDE SEQUENCE [LARGE SCALE GENOMIC DNA]</scope>
    <source>
        <strain evidence="2 3">11-183</strain>
    </source>
</reference>
<dbReference type="AlphaFoldDB" id="A0A1Q8CTD2"/>
<evidence type="ECO:0000256" key="1">
    <source>
        <dbReference type="SAM" id="SignalP"/>
    </source>
</evidence>
<protein>
    <recommendedName>
        <fullName evidence="4">Secreted protein</fullName>
    </recommendedName>
</protein>
<dbReference type="RefSeq" id="WP_075125408.1">
    <property type="nucleotide sequence ID" value="NZ_MSIE01000015.1"/>
</dbReference>
<gene>
    <name evidence="2" type="ORF">BU204_10390</name>
</gene>
<feature type="signal peptide" evidence="1">
    <location>
        <begin position="1"/>
        <end position="25"/>
    </location>
</feature>
<keyword evidence="3" id="KW-1185">Reference proteome</keyword>
<organism evidence="2 3">
    <name type="scientific">Actinophytocola xanthii</name>
    <dbReference type="NCBI Taxonomy" id="1912961"/>
    <lineage>
        <taxon>Bacteria</taxon>
        <taxon>Bacillati</taxon>
        <taxon>Actinomycetota</taxon>
        <taxon>Actinomycetes</taxon>
        <taxon>Pseudonocardiales</taxon>
        <taxon>Pseudonocardiaceae</taxon>
    </lineage>
</organism>
<accession>A0A1Q8CTD2</accession>